<dbReference type="GO" id="GO:0016020">
    <property type="term" value="C:membrane"/>
    <property type="evidence" value="ECO:0007669"/>
    <property type="project" value="UniProtKB-SubCell"/>
</dbReference>
<feature type="transmembrane region" description="Helical" evidence="5">
    <location>
        <begin position="242"/>
        <end position="261"/>
    </location>
</feature>
<keyword evidence="2 5" id="KW-0812">Transmembrane</keyword>
<feature type="transmembrane region" description="Helical" evidence="5">
    <location>
        <begin position="451"/>
        <end position="474"/>
    </location>
</feature>
<evidence type="ECO:0000256" key="3">
    <source>
        <dbReference type="ARBA" id="ARBA00022989"/>
    </source>
</evidence>
<feature type="transmembrane region" description="Helical" evidence="5">
    <location>
        <begin position="480"/>
        <end position="498"/>
    </location>
</feature>
<sequence length="502" mass="57848">MSDIYIFLILLFLIFYFILAKIRLDWAVMLLIAALPSYLIRFKILGIPATLLEAMILISFVVWFFKNYKDILNKIKCRLKIKNWQLEIISYPFGWEIILLLFISYAALAVSEFSNSAMGVWKAYFFEPILLFIVVLNVFGKHTTGANLGQKKQINSLERILWALSLSAFTVSVFAIYQKITGHFIPNELWAAVETRRITSFFGYPNAVGLFLGQLVMVMIGYLIFNFQFLIPKQTTSYKLRVTKIIFLFLTIILSLLAIYFAKSEGALAGIAVGLIIFGILAGRRIRWLTILCSLVVGIGLFTGQPMRDYAAKKITLQDLSGEIRQQQWRETWQMLTSDSGRFLFGSGLANYQQAIQPYHQEGIFFNRDNDPDFRRKIVLFDENYKKKYWQPLEIYLYPHNILLNFWTELGIAGALLFVWIIGKYLVIGIWNLFGYWSLEFGNSERRKNKYLVLGLLGAMIVIIVHGVVDVPYFKNDLAVMFWLLAAIISMLNIGRGARVVE</sequence>
<dbReference type="PANTHER" id="PTHR37422">
    <property type="entry name" value="TEICHURONIC ACID BIOSYNTHESIS PROTEIN TUAE"/>
    <property type="match status" value="1"/>
</dbReference>
<organism evidence="7 8">
    <name type="scientific">Candidatus Berkelbacteria bacterium Licking1014_85</name>
    <dbReference type="NCBI Taxonomy" id="2017148"/>
    <lineage>
        <taxon>Bacteria</taxon>
        <taxon>Candidatus Berkelbacteria</taxon>
    </lineage>
</organism>
<feature type="transmembrane region" description="Helical" evidence="5">
    <location>
        <begin position="267"/>
        <end position="283"/>
    </location>
</feature>
<reference evidence="7 8" key="1">
    <citation type="submission" date="2017-07" db="EMBL/GenBank/DDBJ databases">
        <title>Mechanisms for carbon and nitrogen cycling indicate functional differentiation within the Candidate Phyla Radiation.</title>
        <authorList>
            <person name="Danczak R.E."/>
            <person name="Johnston M.D."/>
            <person name="Kenah C."/>
            <person name="Slattery M."/>
            <person name="Wrighton K.C."/>
            <person name="Wilkins M.J."/>
        </authorList>
    </citation>
    <scope>NUCLEOTIDE SEQUENCE [LARGE SCALE GENOMIC DNA]</scope>
    <source>
        <strain evidence="7">Licking1014_85</strain>
    </source>
</reference>
<evidence type="ECO:0000256" key="2">
    <source>
        <dbReference type="ARBA" id="ARBA00022692"/>
    </source>
</evidence>
<dbReference type="InterPro" id="IPR051533">
    <property type="entry name" value="WaaL-like"/>
</dbReference>
<evidence type="ECO:0000313" key="8">
    <source>
        <dbReference type="Proteomes" id="UP000315589"/>
    </source>
</evidence>
<dbReference type="InterPro" id="IPR007016">
    <property type="entry name" value="O-antigen_ligase-rel_domated"/>
</dbReference>
<feature type="transmembrane region" description="Helical" evidence="5">
    <location>
        <begin position="86"/>
        <end position="108"/>
    </location>
</feature>
<feature type="transmembrane region" description="Helical" evidence="5">
    <location>
        <begin position="160"/>
        <end position="180"/>
    </location>
</feature>
<dbReference type="Pfam" id="PF04932">
    <property type="entry name" value="Wzy_C"/>
    <property type="match status" value="1"/>
</dbReference>
<comment type="caution">
    <text evidence="7">The sequence shown here is derived from an EMBL/GenBank/DDBJ whole genome shotgun (WGS) entry which is preliminary data.</text>
</comment>
<feature type="domain" description="O-antigen ligase-related" evidence="6">
    <location>
        <begin position="251"/>
        <end position="419"/>
    </location>
</feature>
<evidence type="ECO:0000256" key="4">
    <source>
        <dbReference type="ARBA" id="ARBA00023136"/>
    </source>
</evidence>
<keyword evidence="4 5" id="KW-0472">Membrane</keyword>
<name>A0A554LLM6_9BACT</name>
<feature type="transmembrane region" description="Helical" evidence="5">
    <location>
        <begin position="44"/>
        <end position="65"/>
    </location>
</feature>
<evidence type="ECO:0000256" key="1">
    <source>
        <dbReference type="ARBA" id="ARBA00004141"/>
    </source>
</evidence>
<evidence type="ECO:0000259" key="6">
    <source>
        <dbReference type="Pfam" id="PF04932"/>
    </source>
</evidence>
<feature type="transmembrane region" description="Helical" evidence="5">
    <location>
        <begin position="412"/>
        <end position="439"/>
    </location>
</feature>
<feature type="transmembrane region" description="Helical" evidence="5">
    <location>
        <begin position="207"/>
        <end position="230"/>
    </location>
</feature>
<accession>A0A554LLM6</accession>
<gene>
    <name evidence="7" type="ORF">CEN91_223</name>
</gene>
<dbReference type="AlphaFoldDB" id="A0A554LLM6"/>
<keyword evidence="3 5" id="KW-1133">Transmembrane helix</keyword>
<dbReference type="PANTHER" id="PTHR37422:SF13">
    <property type="entry name" value="LIPOPOLYSACCHARIDE BIOSYNTHESIS PROTEIN PA4999-RELATED"/>
    <property type="match status" value="1"/>
</dbReference>
<dbReference type="EMBL" id="VMGI01000024">
    <property type="protein sequence ID" value="TSC93539.1"/>
    <property type="molecule type" value="Genomic_DNA"/>
</dbReference>
<feature type="transmembrane region" description="Helical" evidence="5">
    <location>
        <begin position="120"/>
        <end position="139"/>
    </location>
</feature>
<comment type="subcellular location">
    <subcellularLocation>
        <location evidence="1">Membrane</location>
        <topology evidence="1">Multi-pass membrane protein</topology>
    </subcellularLocation>
</comment>
<proteinExistence type="predicted"/>
<evidence type="ECO:0000256" key="5">
    <source>
        <dbReference type="SAM" id="Phobius"/>
    </source>
</evidence>
<feature type="transmembrane region" description="Helical" evidence="5">
    <location>
        <begin position="288"/>
        <end position="307"/>
    </location>
</feature>
<protein>
    <recommendedName>
        <fullName evidence="6">O-antigen ligase-related domain-containing protein</fullName>
    </recommendedName>
</protein>
<evidence type="ECO:0000313" key="7">
    <source>
        <dbReference type="EMBL" id="TSC93539.1"/>
    </source>
</evidence>
<dbReference type="Proteomes" id="UP000315589">
    <property type="component" value="Unassembled WGS sequence"/>
</dbReference>